<evidence type="ECO:0000256" key="2">
    <source>
        <dbReference type="ARBA" id="ARBA00007175"/>
    </source>
</evidence>
<evidence type="ECO:0008006" key="8">
    <source>
        <dbReference type="Google" id="ProtNLM"/>
    </source>
</evidence>
<protein>
    <recommendedName>
        <fullName evidence="8">Nucleolar protein 12</fullName>
    </recommendedName>
</protein>
<dbReference type="OMA" id="GLDMEAY"/>
<dbReference type="EMBL" id="KK583233">
    <property type="protein sequence ID" value="KDO25301.1"/>
    <property type="molecule type" value="Genomic_DNA"/>
</dbReference>
<evidence type="ECO:0000256" key="4">
    <source>
        <dbReference type="ARBA" id="ARBA00023242"/>
    </source>
</evidence>
<evidence type="ECO:0000313" key="7">
    <source>
        <dbReference type="Proteomes" id="UP000030745"/>
    </source>
</evidence>
<dbReference type="Pfam" id="PF09805">
    <property type="entry name" value="Nop25"/>
    <property type="match status" value="1"/>
</dbReference>
<name>A0A067CFI3_SAPPC</name>
<dbReference type="InterPro" id="IPR019186">
    <property type="entry name" value="Nucleolar_protein_12"/>
</dbReference>
<dbReference type="PANTHER" id="PTHR14577:SF0">
    <property type="entry name" value="NUCLEOLAR PROTEIN 12"/>
    <property type="match status" value="1"/>
</dbReference>
<dbReference type="OrthoDB" id="551633at2759"/>
<comment type="similarity">
    <text evidence="2">Belongs to the RRP17 family.</text>
</comment>
<dbReference type="PANTHER" id="PTHR14577">
    <property type="entry name" value="NUCLEOLAR PROTEIN 12"/>
    <property type="match status" value="1"/>
</dbReference>
<dbReference type="RefSeq" id="XP_012203959.1">
    <property type="nucleotide sequence ID" value="XM_012348569.1"/>
</dbReference>
<evidence type="ECO:0000256" key="1">
    <source>
        <dbReference type="ARBA" id="ARBA00004604"/>
    </source>
</evidence>
<gene>
    <name evidence="6" type="ORF">SPRG_09131</name>
</gene>
<dbReference type="GO" id="GO:0019843">
    <property type="term" value="F:rRNA binding"/>
    <property type="evidence" value="ECO:0007669"/>
    <property type="project" value="TreeGrafter"/>
</dbReference>
<feature type="region of interest" description="Disordered" evidence="5">
    <location>
        <begin position="152"/>
        <end position="215"/>
    </location>
</feature>
<dbReference type="GeneID" id="24131324"/>
<evidence type="ECO:0000256" key="3">
    <source>
        <dbReference type="ARBA" id="ARBA00023054"/>
    </source>
</evidence>
<dbReference type="GO" id="GO:0005730">
    <property type="term" value="C:nucleolus"/>
    <property type="evidence" value="ECO:0007669"/>
    <property type="project" value="UniProtKB-SubCell"/>
</dbReference>
<comment type="subcellular location">
    <subcellularLocation>
        <location evidence="1">Nucleus</location>
        <location evidence="1">Nucleolus</location>
    </subcellularLocation>
</comment>
<feature type="compositionally biased region" description="Basic residues" evidence="5">
    <location>
        <begin position="152"/>
        <end position="168"/>
    </location>
</feature>
<accession>A0A067CFI3</accession>
<evidence type="ECO:0000313" key="6">
    <source>
        <dbReference type="EMBL" id="KDO25301.1"/>
    </source>
</evidence>
<evidence type="ECO:0000256" key="5">
    <source>
        <dbReference type="SAM" id="MobiDB-lite"/>
    </source>
</evidence>
<dbReference type="KEGG" id="spar:SPRG_09131"/>
<keyword evidence="7" id="KW-1185">Reference proteome</keyword>
<keyword evidence="3" id="KW-0175">Coiled coil</keyword>
<keyword evidence="4" id="KW-0539">Nucleus</keyword>
<proteinExistence type="inferred from homology"/>
<dbReference type="AlphaFoldDB" id="A0A067CFI3"/>
<dbReference type="VEuPathDB" id="FungiDB:SPRG_09131"/>
<dbReference type="Proteomes" id="UP000030745">
    <property type="component" value="Unassembled WGS sequence"/>
</dbReference>
<reference evidence="6 7" key="1">
    <citation type="journal article" date="2013" name="PLoS Genet.">
        <title>Distinctive expansion of potential virulence genes in the genome of the oomycete fish pathogen Saprolegnia parasitica.</title>
        <authorList>
            <person name="Jiang R.H."/>
            <person name="de Bruijn I."/>
            <person name="Haas B.J."/>
            <person name="Belmonte R."/>
            <person name="Lobach L."/>
            <person name="Christie J."/>
            <person name="van den Ackerveken G."/>
            <person name="Bottin A."/>
            <person name="Bulone V."/>
            <person name="Diaz-Moreno S.M."/>
            <person name="Dumas B."/>
            <person name="Fan L."/>
            <person name="Gaulin E."/>
            <person name="Govers F."/>
            <person name="Grenville-Briggs L.J."/>
            <person name="Horner N.R."/>
            <person name="Levin J.Z."/>
            <person name="Mammella M."/>
            <person name="Meijer H.J."/>
            <person name="Morris P."/>
            <person name="Nusbaum C."/>
            <person name="Oome S."/>
            <person name="Phillips A.J."/>
            <person name="van Rooyen D."/>
            <person name="Rzeszutek E."/>
            <person name="Saraiva M."/>
            <person name="Secombes C.J."/>
            <person name="Seidl M.F."/>
            <person name="Snel B."/>
            <person name="Stassen J.H."/>
            <person name="Sykes S."/>
            <person name="Tripathy S."/>
            <person name="van den Berg H."/>
            <person name="Vega-Arreguin J.C."/>
            <person name="Wawra S."/>
            <person name="Young S.K."/>
            <person name="Zeng Q."/>
            <person name="Dieguez-Uribeondo J."/>
            <person name="Russ C."/>
            <person name="Tyler B.M."/>
            <person name="van West P."/>
        </authorList>
    </citation>
    <scope>NUCLEOTIDE SEQUENCE [LARGE SCALE GENOMIC DNA]</scope>
    <source>
        <strain evidence="6 7">CBS 223.65</strain>
    </source>
</reference>
<sequence>MKTKAKVNKKSKLVVTFDADKRKDYLTGFSKRKQERRRFGHDMEAFKKQKILIEQRKIRKAEQKKLMESIPEVADVKHVAEDDDKAVVNFDDAHTQDKFGNVVTVTTTVGELKSDSEDELSDEEQEQLLAHLAKKKERANRDKQMTLFQRIQQKRKGIALPSKRSKMKAARENAARNKGKGAKVVVSKKGGKAAAEEEAPKERKKGPQKGKRGRK</sequence>
<organism evidence="6 7">
    <name type="scientific">Saprolegnia parasitica (strain CBS 223.65)</name>
    <dbReference type="NCBI Taxonomy" id="695850"/>
    <lineage>
        <taxon>Eukaryota</taxon>
        <taxon>Sar</taxon>
        <taxon>Stramenopiles</taxon>
        <taxon>Oomycota</taxon>
        <taxon>Saprolegniomycetes</taxon>
        <taxon>Saprolegniales</taxon>
        <taxon>Saprolegniaceae</taxon>
        <taxon>Saprolegnia</taxon>
    </lineage>
</organism>
<dbReference type="STRING" id="695850.A0A067CFI3"/>
<feature type="compositionally biased region" description="Basic residues" evidence="5">
    <location>
        <begin position="202"/>
        <end position="215"/>
    </location>
</feature>